<dbReference type="EMBL" id="JAALHA020000003">
    <property type="protein sequence ID" value="MDR9894951.1"/>
    <property type="molecule type" value="Genomic_DNA"/>
</dbReference>
<evidence type="ECO:0000256" key="1">
    <source>
        <dbReference type="SAM" id="SignalP"/>
    </source>
</evidence>
<keyword evidence="4" id="KW-1185">Reference proteome</keyword>
<dbReference type="AlphaFoldDB" id="A0AAP5M4M8"/>
<dbReference type="SUPFAM" id="SSF51182">
    <property type="entry name" value="RmlC-like cupins"/>
    <property type="match status" value="1"/>
</dbReference>
<dbReference type="InterPro" id="IPR014710">
    <property type="entry name" value="RmlC-like_jellyroll"/>
</dbReference>
<reference evidence="4" key="1">
    <citation type="journal article" date="2021" name="Science">
        <title>Hunting the eagle killer: A cyanobacterial neurotoxin causes vacuolar myelinopathy.</title>
        <authorList>
            <person name="Breinlinger S."/>
            <person name="Phillips T.J."/>
            <person name="Haram B.N."/>
            <person name="Mares J."/>
            <person name="Martinez Yerena J.A."/>
            <person name="Hrouzek P."/>
            <person name="Sobotka R."/>
            <person name="Henderson W.M."/>
            <person name="Schmieder P."/>
            <person name="Williams S.M."/>
            <person name="Lauderdale J.D."/>
            <person name="Wilde H.D."/>
            <person name="Gerrin W."/>
            <person name="Kust A."/>
            <person name="Washington J.W."/>
            <person name="Wagner C."/>
            <person name="Geier B."/>
            <person name="Liebeke M."/>
            <person name="Enke H."/>
            <person name="Niedermeyer T.H.J."/>
            <person name="Wilde S.B."/>
        </authorList>
    </citation>
    <scope>NUCLEOTIDE SEQUENCE [LARGE SCALE GENOMIC DNA]</scope>
    <source>
        <strain evidence="4">Thurmond2011</strain>
    </source>
</reference>
<dbReference type="CDD" id="cd02234">
    <property type="entry name" value="cupin_BLR7677-like"/>
    <property type="match status" value="1"/>
</dbReference>
<feature type="chain" id="PRO_5043022817" evidence="1">
    <location>
        <begin position="31"/>
        <end position="153"/>
    </location>
</feature>
<dbReference type="PANTHER" id="PTHR38599">
    <property type="entry name" value="CUPIN DOMAIN PROTEIN (AFU_ORTHOLOGUE AFUA_3G13620)"/>
    <property type="match status" value="1"/>
</dbReference>
<feature type="signal peptide" evidence="1">
    <location>
        <begin position="1"/>
        <end position="30"/>
    </location>
</feature>
<dbReference type="PANTHER" id="PTHR38599:SF1">
    <property type="entry name" value="CUPIN DOMAIN PROTEIN (AFU_ORTHOLOGUE AFUA_3G13620)"/>
    <property type="match status" value="1"/>
</dbReference>
<comment type="caution">
    <text evidence="3">The sequence shown here is derived from an EMBL/GenBank/DDBJ whole genome shotgun (WGS) entry which is preliminary data.</text>
</comment>
<protein>
    <submittedName>
        <fullName evidence="3">Cupin domain-containing protein</fullName>
    </submittedName>
</protein>
<sequence length="153" mass="16533">MFTRFLRGIAFAAISIFASISVFGTNSVFAASTHDLSTNQPTGKLVFERVLPNVPGKSIKVVLIEYPPGGSIPAHTHPDSSFIYATVLKGAIRSKRNDEPEKVYHVGDNFVEEPGDLHGVSKNESDTETASLLAVCVLDTDEKNLPNTSQNSK</sequence>
<dbReference type="InterPro" id="IPR011051">
    <property type="entry name" value="RmlC_Cupin_sf"/>
</dbReference>
<evidence type="ECO:0000259" key="2">
    <source>
        <dbReference type="Pfam" id="PF07883"/>
    </source>
</evidence>
<feature type="domain" description="Cupin type-2" evidence="2">
    <location>
        <begin position="63"/>
        <end position="135"/>
    </location>
</feature>
<gene>
    <name evidence="3" type="ORF">G7B40_010275</name>
</gene>
<accession>A0AAP5M4M8</accession>
<dbReference type="InterPro" id="IPR013096">
    <property type="entry name" value="Cupin_2"/>
</dbReference>
<keyword evidence="1" id="KW-0732">Signal</keyword>
<organism evidence="3 4">
    <name type="scientific">Aetokthonos hydrillicola Thurmond2011</name>
    <dbReference type="NCBI Taxonomy" id="2712845"/>
    <lineage>
        <taxon>Bacteria</taxon>
        <taxon>Bacillati</taxon>
        <taxon>Cyanobacteriota</taxon>
        <taxon>Cyanophyceae</taxon>
        <taxon>Nostocales</taxon>
        <taxon>Hapalosiphonaceae</taxon>
        <taxon>Aetokthonos</taxon>
    </lineage>
</organism>
<evidence type="ECO:0000313" key="4">
    <source>
        <dbReference type="Proteomes" id="UP000667802"/>
    </source>
</evidence>
<evidence type="ECO:0000313" key="3">
    <source>
        <dbReference type="EMBL" id="MDR9894951.1"/>
    </source>
</evidence>
<dbReference type="Gene3D" id="2.60.120.10">
    <property type="entry name" value="Jelly Rolls"/>
    <property type="match status" value="1"/>
</dbReference>
<proteinExistence type="predicted"/>
<dbReference type="RefSeq" id="WP_208338969.1">
    <property type="nucleotide sequence ID" value="NZ_CAWQFN010000472.1"/>
</dbReference>
<dbReference type="Pfam" id="PF07883">
    <property type="entry name" value="Cupin_2"/>
    <property type="match status" value="1"/>
</dbReference>
<dbReference type="Proteomes" id="UP000667802">
    <property type="component" value="Unassembled WGS sequence"/>
</dbReference>
<name>A0AAP5M4M8_9CYAN</name>